<keyword evidence="4 8" id="KW-1133">Transmembrane helix</keyword>
<dbReference type="Pfam" id="PF00211">
    <property type="entry name" value="Guanylate_cyc"/>
    <property type="match status" value="2"/>
</dbReference>
<proteinExistence type="predicted"/>
<dbReference type="PROSITE" id="PS50125">
    <property type="entry name" value="GUANYLATE_CYCLASE_2"/>
    <property type="match status" value="2"/>
</dbReference>
<evidence type="ECO:0000313" key="10">
    <source>
        <dbReference type="EMBL" id="PRP87571.1"/>
    </source>
</evidence>
<dbReference type="GO" id="GO:0009190">
    <property type="term" value="P:cyclic nucleotide biosynthetic process"/>
    <property type="evidence" value="ECO:0007669"/>
    <property type="project" value="InterPro"/>
</dbReference>
<dbReference type="Gene3D" id="3.30.70.1230">
    <property type="entry name" value="Nucleotide cyclase"/>
    <property type="match status" value="2"/>
</dbReference>
<dbReference type="GO" id="GO:0035556">
    <property type="term" value="P:intracellular signal transduction"/>
    <property type="evidence" value="ECO:0007669"/>
    <property type="project" value="InterPro"/>
</dbReference>
<feature type="domain" description="Guanylate cyclase" evidence="9">
    <location>
        <begin position="834"/>
        <end position="961"/>
    </location>
</feature>
<keyword evidence="3" id="KW-0547">Nucleotide-binding</keyword>
<feature type="transmembrane region" description="Helical" evidence="8">
    <location>
        <begin position="219"/>
        <end position="248"/>
    </location>
</feature>
<dbReference type="InterPro" id="IPR029787">
    <property type="entry name" value="Nucleotide_cyclase"/>
</dbReference>
<dbReference type="SUPFAM" id="SSF55073">
    <property type="entry name" value="Nucleotide cyclase"/>
    <property type="match status" value="2"/>
</dbReference>
<reference evidence="10 11" key="1">
    <citation type="journal article" date="2018" name="Genome Biol. Evol.">
        <title>Multiple Roots of Fruiting Body Formation in Amoebozoa.</title>
        <authorList>
            <person name="Hillmann F."/>
            <person name="Forbes G."/>
            <person name="Novohradska S."/>
            <person name="Ferling I."/>
            <person name="Riege K."/>
            <person name="Groth M."/>
            <person name="Westermann M."/>
            <person name="Marz M."/>
            <person name="Spaller T."/>
            <person name="Winckler T."/>
            <person name="Schaap P."/>
            <person name="Glockner G."/>
        </authorList>
    </citation>
    <scope>NUCLEOTIDE SEQUENCE [LARGE SCALE GENOMIC DNA]</scope>
    <source>
        <strain evidence="10 11">Jena</strain>
    </source>
</reference>
<dbReference type="OrthoDB" id="30962at2759"/>
<dbReference type="CDD" id="cd07302">
    <property type="entry name" value="CHD"/>
    <property type="match status" value="2"/>
</dbReference>
<evidence type="ECO:0000256" key="4">
    <source>
        <dbReference type="ARBA" id="ARBA00022989"/>
    </source>
</evidence>
<evidence type="ECO:0000256" key="8">
    <source>
        <dbReference type="SAM" id="Phobius"/>
    </source>
</evidence>
<dbReference type="Proteomes" id="UP000241769">
    <property type="component" value="Unassembled WGS sequence"/>
</dbReference>
<evidence type="ECO:0000256" key="7">
    <source>
        <dbReference type="SAM" id="MobiDB-lite"/>
    </source>
</evidence>
<keyword evidence="5 8" id="KW-0472">Membrane</keyword>
<dbReference type="PANTHER" id="PTHR11920:SF335">
    <property type="entry name" value="GUANYLATE CYCLASE"/>
    <property type="match status" value="1"/>
</dbReference>
<gene>
    <name evidence="10" type="ORF">PROFUN_04598</name>
</gene>
<keyword evidence="6" id="KW-0456">Lyase</keyword>
<evidence type="ECO:0000256" key="1">
    <source>
        <dbReference type="ARBA" id="ARBA00004370"/>
    </source>
</evidence>
<evidence type="ECO:0000313" key="11">
    <source>
        <dbReference type="Proteomes" id="UP000241769"/>
    </source>
</evidence>
<keyword evidence="2 8" id="KW-0812">Transmembrane</keyword>
<dbReference type="GO" id="GO:0016829">
    <property type="term" value="F:lyase activity"/>
    <property type="evidence" value="ECO:0007669"/>
    <property type="project" value="UniProtKB-KW"/>
</dbReference>
<feature type="region of interest" description="Disordered" evidence="7">
    <location>
        <begin position="9"/>
        <end position="34"/>
    </location>
</feature>
<evidence type="ECO:0000259" key="9">
    <source>
        <dbReference type="PROSITE" id="PS50125"/>
    </source>
</evidence>
<evidence type="ECO:0000256" key="5">
    <source>
        <dbReference type="ARBA" id="ARBA00023136"/>
    </source>
</evidence>
<feature type="transmembrane region" description="Helical" evidence="8">
    <location>
        <begin position="156"/>
        <end position="178"/>
    </location>
</feature>
<feature type="transmembrane region" description="Helical" evidence="8">
    <location>
        <begin position="185"/>
        <end position="207"/>
    </location>
</feature>
<feature type="transmembrane region" description="Helical" evidence="8">
    <location>
        <begin position="131"/>
        <end position="150"/>
    </location>
</feature>
<organism evidence="10 11">
    <name type="scientific">Planoprotostelium fungivorum</name>
    <dbReference type="NCBI Taxonomy" id="1890364"/>
    <lineage>
        <taxon>Eukaryota</taxon>
        <taxon>Amoebozoa</taxon>
        <taxon>Evosea</taxon>
        <taxon>Variosea</taxon>
        <taxon>Cavosteliida</taxon>
        <taxon>Cavosteliaceae</taxon>
        <taxon>Planoprotostelium</taxon>
    </lineage>
</organism>
<keyword evidence="11" id="KW-1185">Reference proteome</keyword>
<name>A0A2P6NUD9_9EUKA</name>
<dbReference type="InterPro" id="IPR001054">
    <property type="entry name" value="A/G_cyclase"/>
</dbReference>
<evidence type="ECO:0000256" key="6">
    <source>
        <dbReference type="ARBA" id="ARBA00023239"/>
    </source>
</evidence>
<dbReference type="GO" id="GO:0000166">
    <property type="term" value="F:nucleotide binding"/>
    <property type="evidence" value="ECO:0007669"/>
    <property type="project" value="UniProtKB-KW"/>
</dbReference>
<comment type="subcellular location">
    <subcellularLocation>
        <location evidence="1">Membrane</location>
    </subcellularLocation>
</comment>
<comment type="caution">
    <text evidence="10">The sequence shown here is derived from an EMBL/GenBank/DDBJ whole genome shotgun (WGS) entry which is preliminary data.</text>
</comment>
<dbReference type="EMBL" id="MDYQ01000019">
    <property type="protein sequence ID" value="PRP87571.1"/>
    <property type="molecule type" value="Genomic_DNA"/>
</dbReference>
<feature type="transmembrane region" description="Helical" evidence="8">
    <location>
        <begin position="260"/>
        <end position="282"/>
    </location>
</feature>
<evidence type="ECO:0000256" key="2">
    <source>
        <dbReference type="ARBA" id="ARBA00022692"/>
    </source>
</evidence>
<feature type="domain" description="Guanylate cyclase" evidence="9">
    <location>
        <begin position="337"/>
        <end position="486"/>
    </location>
</feature>
<evidence type="ECO:0000256" key="3">
    <source>
        <dbReference type="ARBA" id="ARBA00022741"/>
    </source>
</evidence>
<dbReference type="STRING" id="1890364.A0A2P6NUD9"/>
<accession>A0A2P6NUD9</accession>
<feature type="transmembrane region" description="Helical" evidence="8">
    <location>
        <begin position="723"/>
        <end position="743"/>
    </location>
</feature>
<dbReference type="GO" id="GO:0016020">
    <property type="term" value="C:membrane"/>
    <property type="evidence" value="ECO:0007669"/>
    <property type="project" value="UniProtKB-SubCell"/>
</dbReference>
<dbReference type="InterPro" id="IPR050401">
    <property type="entry name" value="Cyclic_nucleotide_synthase"/>
</dbReference>
<dbReference type="AlphaFoldDB" id="A0A2P6NUD9"/>
<feature type="transmembrane region" description="Helical" evidence="8">
    <location>
        <begin position="91"/>
        <end position="110"/>
    </location>
</feature>
<feature type="transmembrane region" description="Helical" evidence="8">
    <location>
        <begin position="646"/>
        <end position="670"/>
    </location>
</feature>
<sequence length="1120" mass="126536">MTDAPIVLEKVPPASGRESPQDVHPNVPLDEPIPVRERPRKFDRSTLAISGGLLLNGGKKGAREIQHSKILSGIVRTRAIVKKWSNKRKRWYHITIFSLPYFNIFTFEFLQREHREGMENASGGFRPVVRMTAAICIFIHIFYGGVELIYTREAMAMLAIPRFGIALPFLSALYAMLYIPRMKKYYTYIMSLFTLVWFAACIASGRIAPTFSSLYYSSVTWPIVFSFVSFGFHAFLATALFIPSLIAICIIDKEAAFTVFLIRQLIFQIVYLFQFAITIGIFTMRSWHVSYAVQKEWEELRQERETSDQLLLNVMPESIAARVKKKEVVADGHKDCTVLFAKVNDENLEFRPDSPAMITTRLGYQDSVTSEHRVSKSVEAFTQLHEIFSAFDARVSLFGVEKIKTIGQTYMVVGGVPDYEEDHCEAVAKFALDLIEVVDNYNKNRSRNISVRIGIHTGPIVAGVIGNLKTVYDLWGDTCNVASRMESNGVKGCVSVTEDVRKLLEGKFNFEDRGSLNIKGKGKMHAYFLSAMQDTNKPLRMTVKFSHILQQAQDPKEALSSIASLTPTVGLWHAGAAQLSRYARGTLHNRFFAWHQHIHLVTLTLRENEMGYWTHTNRTFNLLIVQILTVVREVTTPFVPFSSDTWMIYGFVRIGGLLVYVVGIVVQGLFPARIDRYTQLFSFLMCLPEICHSLINGCLIDEQFYWSTATAALFVCLISRLRFLYAAPLTAIIFVMFKVLNNVPMCRHLSKEDNVTATLIFSIFFILLVLARYVIELGGRIVYHMYNQLEKGQEETQREKERAEELLQNILPLPIVRSLKVFGRADPEEFQDVTVLSGDIVGFTNFCSDKSAIEVVSVLSELFCQFDALTTRFGLEKLKTVGDAFLVAGGLPIRSEDHAMKILYFAKEMLEVMKTFNRVHHTTLAIRIGIHTGPCVAGIIGVKRFAYEVLGEAIIVASLTESLGQANRIHVTERTVRRVQDGPFLFQPSNKRIQSPSKHLSLNCAFLLTEIISDDGTDHGPVQKHFANEAMDEINQTAFAVQNLVQQIPRSAARKKQPLIFTNSQTLFGDTQVQPIRTPPSFAEAIKSNYSNTLSPTDTPNSERKAVKRVSETIYRTNVT</sequence>
<feature type="transmembrane region" description="Helical" evidence="8">
    <location>
        <begin position="755"/>
        <end position="775"/>
    </location>
</feature>
<dbReference type="SMART" id="SM00044">
    <property type="entry name" value="CYCc"/>
    <property type="match status" value="2"/>
</dbReference>
<dbReference type="InParanoid" id="A0A2P6NUD9"/>
<protein>
    <submittedName>
        <fullName evidence="10">Adenylate/guanylate cyclase</fullName>
    </submittedName>
</protein>
<dbReference type="PANTHER" id="PTHR11920">
    <property type="entry name" value="GUANYLYL CYCLASE"/>
    <property type="match status" value="1"/>
</dbReference>